<protein>
    <submittedName>
        <fullName evidence="5">Polyprenol monophosphomannose synthase</fullName>
    </submittedName>
</protein>
<gene>
    <name evidence="5" type="ORF">E6K80_09730</name>
</gene>
<dbReference type="PANTHER" id="PTHR43398:SF1">
    <property type="entry name" value="DOLICHOL-PHOSPHATE MANNOSYLTRANSFERASE SUBUNIT 1"/>
    <property type="match status" value="1"/>
</dbReference>
<dbReference type="GO" id="GO:0016020">
    <property type="term" value="C:membrane"/>
    <property type="evidence" value="ECO:0007669"/>
    <property type="project" value="GOC"/>
</dbReference>
<keyword evidence="3" id="KW-0808">Transferase</keyword>
<evidence type="ECO:0000259" key="4">
    <source>
        <dbReference type="Pfam" id="PF00535"/>
    </source>
</evidence>
<dbReference type="InterPro" id="IPR029044">
    <property type="entry name" value="Nucleotide-diphossugar_trans"/>
</dbReference>
<dbReference type="SUPFAM" id="SSF53448">
    <property type="entry name" value="Nucleotide-diphospho-sugar transferases"/>
    <property type="match status" value="1"/>
</dbReference>
<dbReference type="GO" id="GO:0004582">
    <property type="term" value="F:dolichyl-phosphate beta-D-mannosyltransferase activity"/>
    <property type="evidence" value="ECO:0007669"/>
    <property type="project" value="InterPro"/>
</dbReference>
<dbReference type="CDD" id="cd06442">
    <property type="entry name" value="DPM1_like"/>
    <property type="match status" value="1"/>
</dbReference>
<dbReference type="EMBL" id="VBPA01000239">
    <property type="protein sequence ID" value="TMQ70055.1"/>
    <property type="molecule type" value="Genomic_DNA"/>
</dbReference>
<feature type="domain" description="Glycosyltransferase 2-like" evidence="4">
    <location>
        <begin position="5"/>
        <end position="167"/>
    </location>
</feature>
<comment type="caution">
    <text evidence="5">The sequence shown here is derived from an EMBL/GenBank/DDBJ whole genome shotgun (WGS) entry which is preliminary data.</text>
</comment>
<accession>A0A538U2C4</accession>
<evidence type="ECO:0000256" key="3">
    <source>
        <dbReference type="ARBA" id="ARBA00022679"/>
    </source>
</evidence>
<dbReference type="InterPro" id="IPR001173">
    <property type="entry name" value="Glyco_trans_2-like"/>
</dbReference>
<reference evidence="5 6" key="1">
    <citation type="journal article" date="2019" name="Nat. Microbiol.">
        <title>Mediterranean grassland soil C-N compound turnover is dependent on rainfall and depth, and is mediated by genomically divergent microorganisms.</title>
        <authorList>
            <person name="Diamond S."/>
            <person name="Andeer P.F."/>
            <person name="Li Z."/>
            <person name="Crits-Christoph A."/>
            <person name="Burstein D."/>
            <person name="Anantharaman K."/>
            <person name="Lane K.R."/>
            <person name="Thomas B.C."/>
            <person name="Pan C."/>
            <person name="Northen T.R."/>
            <person name="Banfield J.F."/>
        </authorList>
    </citation>
    <scope>NUCLEOTIDE SEQUENCE [LARGE SCALE GENOMIC DNA]</scope>
    <source>
        <strain evidence="5">WS_10</strain>
    </source>
</reference>
<dbReference type="AlphaFoldDB" id="A0A538U2C4"/>
<evidence type="ECO:0000256" key="2">
    <source>
        <dbReference type="ARBA" id="ARBA00022676"/>
    </source>
</evidence>
<comment type="similarity">
    <text evidence="1">Belongs to the glycosyltransferase 2 family.</text>
</comment>
<dbReference type="Proteomes" id="UP000319836">
    <property type="component" value="Unassembled WGS sequence"/>
</dbReference>
<dbReference type="Pfam" id="PF00535">
    <property type="entry name" value="Glycos_transf_2"/>
    <property type="match status" value="1"/>
</dbReference>
<dbReference type="Gene3D" id="3.90.550.10">
    <property type="entry name" value="Spore Coat Polysaccharide Biosynthesis Protein SpsA, Chain A"/>
    <property type="match status" value="1"/>
</dbReference>
<evidence type="ECO:0000313" key="6">
    <source>
        <dbReference type="Proteomes" id="UP000319836"/>
    </source>
</evidence>
<sequence length="235" mass="26531">METLVIVPTYNERENIGVLLDQLLALPHGLDVLVVDDHSPDGTAECVKARMGSGSRVHLLERPGKMGLGSAYRDGFRYALENGAEYIFEMDADFSHDPVAIGSFLENARNADLVLGSRYLNGSVTVVNWPLSRLILSYSANVYARWVTGLPVWDTTGGFKCFRRRALAAVPLDRVRSDGYAFQIEMTYKVWKRGFTIREIPITFVDRRAGISKMSRPIIWEALWMVWRLRFGPDA</sequence>
<dbReference type="InterPro" id="IPR039528">
    <property type="entry name" value="DPM1-like"/>
</dbReference>
<evidence type="ECO:0000256" key="1">
    <source>
        <dbReference type="ARBA" id="ARBA00006739"/>
    </source>
</evidence>
<evidence type="ECO:0000313" key="5">
    <source>
        <dbReference type="EMBL" id="TMQ70055.1"/>
    </source>
</evidence>
<name>A0A538U2C4_UNCEI</name>
<dbReference type="FunFam" id="3.90.550.10:FF:000122">
    <property type="entry name" value="Dolichol-phosphate mannosyltransferase subunit 1"/>
    <property type="match status" value="1"/>
</dbReference>
<dbReference type="GO" id="GO:0009247">
    <property type="term" value="P:glycolipid biosynthetic process"/>
    <property type="evidence" value="ECO:0007669"/>
    <property type="project" value="TreeGrafter"/>
</dbReference>
<proteinExistence type="inferred from homology"/>
<dbReference type="PANTHER" id="PTHR43398">
    <property type="entry name" value="DOLICHOL-PHOSPHATE MANNOSYLTRANSFERASE SUBUNIT 1"/>
    <property type="match status" value="1"/>
</dbReference>
<keyword evidence="2" id="KW-0328">Glycosyltransferase</keyword>
<organism evidence="5 6">
    <name type="scientific">Eiseniibacteriota bacterium</name>
    <dbReference type="NCBI Taxonomy" id="2212470"/>
    <lineage>
        <taxon>Bacteria</taxon>
        <taxon>Candidatus Eiseniibacteriota</taxon>
    </lineage>
</organism>